<accession>A0A9D2MNJ9</accession>
<dbReference type="Gene3D" id="2.60.120.430">
    <property type="entry name" value="Galactose-binding lectin"/>
    <property type="match status" value="1"/>
</dbReference>
<dbReference type="PROSITE" id="PS51272">
    <property type="entry name" value="SLH"/>
    <property type="match status" value="3"/>
</dbReference>
<dbReference type="EMBL" id="DWXO01000079">
    <property type="protein sequence ID" value="HJB80986.1"/>
    <property type="molecule type" value="Genomic_DNA"/>
</dbReference>
<protein>
    <submittedName>
        <fullName evidence="4">Phosphodiester glycosidase family protein</fullName>
    </submittedName>
</protein>
<dbReference type="InterPro" id="IPR003343">
    <property type="entry name" value="Big_2"/>
</dbReference>
<keyword evidence="1" id="KW-0677">Repeat</keyword>
<reference evidence="4" key="2">
    <citation type="submission" date="2021-04" db="EMBL/GenBank/DDBJ databases">
        <authorList>
            <person name="Gilroy R."/>
        </authorList>
    </citation>
    <scope>NUCLEOTIDE SEQUENCE</scope>
    <source>
        <strain evidence="4">CHK192-8294</strain>
    </source>
</reference>
<dbReference type="SMART" id="SM00635">
    <property type="entry name" value="BID_2"/>
    <property type="match status" value="2"/>
</dbReference>
<reference evidence="4" key="1">
    <citation type="journal article" date="2021" name="PeerJ">
        <title>Extensive microbial diversity within the chicken gut microbiome revealed by metagenomics and culture.</title>
        <authorList>
            <person name="Gilroy R."/>
            <person name="Ravi A."/>
            <person name="Getino M."/>
            <person name="Pursley I."/>
            <person name="Horton D.L."/>
            <person name="Alikhan N.F."/>
            <person name="Baker D."/>
            <person name="Gharbi K."/>
            <person name="Hall N."/>
            <person name="Watson M."/>
            <person name="Adriaenssens E.M."/>
            <person name="Foster-Nyarko E."/>
            <person name="Jarju S."/>
            <person name="Secka A."/>
            <person name="Antonio M."/>
            <person name="Oren A."/>
            <person name="Chaudhuri R.R."/>
            <person name="La Ragione R."/>
            <person name="Hildebrand F."/>
            <person name="Pallen M.J."/>
        </authorList>
    </citation>
    <scope>NUCLEOTIDE SEQUENCE</scope>
    <source>
        <strain evidence="4">CHK192-8294</strain>
    </source>
</reference>
<keyword evidence="2" id="KW-0732">Signal</keyword>
<gene>
    <name evidence="4" type="ORF">H9712_08370</name>
</gene>
<keyword evidence="4" id="KW-0326">Glycosidase</keyword>
<name>A0A9D2MNJ9_9FIRM</name>
<organism evidence="4 5">
    <name type="scientific">Candidatus Flavonifractor intestinigallinarum</name>
    <dbReference type="NCBI Taxonomy" id="2838586"/>
    <lineage>
        <taxon>Bacteria</taxon>
        <taxon>Bacillati</taxon>
        <taxon>Bacillota</taxon>
        <taxon>Clostridia</taxon>
        <taxon>Eubacteriales</taxon>
        <taxon>Oscillospiraceae</taxon>
        <taxon>Flavonifractor</taxon>
    </lineage>
</organism>
<keyword evidence="4" id="KW-0378">Hydrolase</keyword>
<evidence type="ECO:0000256" key="2">
    <source>
        <dbReference type="SAM" id="SignalP"/>
    </source>
</evidence>
<dbReference type="InterPro" id="IPR001119">
    <property type="entry name" value="SLH_dom"/>
</dbReference>
<evidence type="ECO:0000313" key="5">
    <source>
        <dbReference type="Proteomes" id="UP000823921"/>
    </source>
</evidence>
<evidence type="ECO:0000256" key="1">
    <source>
        <dbReference type="ARBA" id="ARBA00022737"/>
    </source>
</evidence>
<evidence type="ECO:0000259" key="3">
    <source>
        <dbReference type="PROSITE" id="PS51272"/>
    </source>
</evidence>
<dbReference type="InterPro" id="IPR018711">
    <property type="entry name" value="NAGPA"/>
</dbReference>
<feature type="domain" description="SLH" evidence="3">
    <location>
        <begin position="823"/>
        <end position="888"/>
    </location>
</feature>
<comment type="caution">
    <text evidence="4">The sequence shown here is derived from an EMBL/GenBank/DDBJ whole genome shotgun (WGS) entry which is preliminary data.</text>
</comment>
<dbReference type="GO" id="GO:0016798">
    <property type="term" value="F:hydrolase activity, acting on glycosyl bonds"/>
    <property type="evidence" value="ECO:0007669"/>
    <property type="project" value="UniProtKB-KW"/>
</dbReference>
<feature type="chain" id="PRO_5038679537" evidence="2">
    <location>
        <begin position="25"/>
        <end position="1005"/>
    </location>
</feature>
<feature type="domain" description="SLH" evidence="3">
    <location>
        <begin position="956"/>
        <end position="1005"/>
    </location>
</feature>
<dbReference type="Pfam" id="PF09992">
    <property type="entry name" value="NAGPA"/>
    <property type="match status" value="1"/>
</dbReference>
<dbReference type="Proteomes" id="UP000823921">
    <property type="component" value="Unassembled WGS sequence"/>
</dbReference>
<evidence type="ECO:0000313" key="4">
    <source>
        <dbReference type="EMBL" id="HJB80986.1"/>
    </source>
</evidence>
<sequence>MKHFIRRCAAAGLALALTVTAASASYALGWDLHTGQVPLSQGATLGKNIFWSDSYSNLRHEYYISYTPNENVVPTVAYGSKVLDRLTLSSMAKSLENQGKRVVSGINGDWYVLSTGSTVGLLVTDGVVRATPYYNNAWAIGFNEDGTAFIGQPALSTNVTFGGATYKLSGAINKVRKITASDTSGGLTLLTSDFASTTQNTDPGVDVILTPVDDGTGAYATQPTIGKQVQYTVDQVLESTGSIAIPEGKAVLTMNAKDNADILAKLRALQPGDTVTLSITSTDERWNSVTQALGGTYKIVTDGKVVSSGLPSERTAWTAVGVKADGTVIFYTLDGKQSGYSVGCTLSQAAQRLVELGCVEAIAMDGGGSTTIGATYPDTDGMQVVNRPSDGSQRANSTAIFLTTTLQPTGELDSYYVTPTDSMLLSGATVQLSATGLDTSYYPTDGGTVSWSVSDGGGTVSESGLFTAGSTSGFCQVTATDGSHSGTAYLTTVATPDTITISNESTGSKVTSLNLNPGQQVNLKASATYRTLALTAQDTCFTWSLDPSLGTVDANGVLTASQNSGSGNLTISAGGKSVTIPMTIASHVKTLETCEGDLSAFQNTDTATAEAETGLDFVHNGKQSLKLSYDAASGSASLATTLAIPNGESWLGMWVYGNGSGNTLMATTADQDGQTQQFLLTALDFTGWKYVMVQLPAGAVSLSSLDVIYGGGAERQTGSIWLDQLVTANQQVTDTTAPTVSVSVKGTQLTATVKDDLDQTISQGNVTLTYDGEVLTGAWNESTGTLTATLPAADSGYHRVTVTASDASGNLARASADVQPSSSRTSPFGDMTGHWAEPYATFLYDQGISQGTGGATPQYQPNKNISRAEFFALVARWMDLDLEQYASVELPFADADAIPAWALNEIKAMYSLGILQGASSGGQLLANPMSTITRAEAITILGRTQARGFTANDLTFDDAGQVPSWALSYTEILVTQGVVSGNNNLIRPSDSITRGEVAKLLYAML</sequence>
<feature type="domain" description="SLH" evidence="3">
    <location>
        <begin position="889"/>
        <end position="955"/>
    </location>
</feature>
<feature type="signal peptide" evidence="2">
    <location>
        <begin position="1"/>
        <end position="24"/>
    </location>
</feature>
<dbReference type="AlphaFoldDB" id="A0A9D2MNJ9"/>
<dbReference type="PANTHER" id="PTHR40446">
    <property type="entry name" value="N-ACETYLGLUCOSAMINE-1-PHOSPHODIESTER ALPHA-N-ACETYLGLUCOSAMINIDASE"/>
    <property type="match status" value="1"/>
</dbReference>
<dbReference type="PANTHER" id="PTHR40446:SF2">
    <property type="entry name" value="N-ACETYLGLUCOSAMINE-1-PHOSPHODIESTER ALPHA-N-ACETYLGLUCOSAMINIDASE"/>
    <property type="match status" value="1"/>
</dbReference>
<dbReference type="Pfam" id="PF00395">
    <property type="entry name" value="SLH"/>
    <property type="match status" value="3"/>
</dbReference>
<proteinExistence type="predicted"/>